<keyword evidence="3" id="KW-0203">Cytokinin biosynthesis</keyword>
<dbReference type="GO" id="GO:0008714">
    <property type="term" value="F:AMP nucleosidase activity"/>
    <property type="evidence" value="ECO:0007669"/>
    <property type="project" value="UniProtKB-EC"/>
</dbReference>
<accession>A0A096AFH6</accession>
<reference evidence="4 5" key="1">
    <citation type="submission" date="2014-07" db="EMBL/GenBank/DDBJ databases">
        <authorList>
            <person name="McCorrison J."/>
            <person name="Sanka R."/>
            <person name="Torralba M."/>
            <person name="Gillis M."/>
            <person name="Haft D.H."/>
            <person name="Methe B."/>
            <person name="Sutton G."/>
            <person name="Nelson K.E."/>
        </authorList>
    </citation>
    <scope>NUCLEOTIDE SEQUENCE [LARGE SCALE GENOMIC DNA]</scope>
    <source>
        <strain evidence="4 5">DNF00320</strain>
    </source>
</reference>
<organism evidence="4 5">
    <name type="scientific">Prevotella bivia DNF00320</name>
    <dbReference type="NCBI Taxonomy" id="1401068"/>
    <lineage>
        <taxon>Bacteria</taxon>
        <taxon>Pseudomonadati</taxon>
        <taxon>Bacteroidota</taxon>
        <taxon>Bacteroidia</taxon>
        <taxon>Bacteroidales</taxon>
        <taxon>Prevotellaceae</taxon>
        <taxon>Prevotella</taxon>
    </lineage>
</organism>
<dbReference type="SUPFAM" id="SSF102405">
    <property type="entry name" value="MCP/YpsA-like"/>
    <property type="match status" value="1"/>
</dbReference>
<comment type="caution">
    <text evidence="4">The sequence shown here is derived from an EMBL/GenBank/DDBJ whole genome shotgun (WGS) entry which is preliminary data.</text>
</comment>
<dbReference type="EC" id="3.2.2.n1" evidence="3"/>
<protein>
    <recommendedName>
        <fullName evidence="3">Cytokinin riboside 5'-monophosphate phosphoribohydrolase</fullName>
        <ecNumber evidence="3">3.2.2.n1</ecNumber>
    </recommendedName>
</protein>
<evidence type="ECO:0000256" key="2">
    <source>
        <dbReference type="ARBA" id="ARBA00006763"/>
    </source>
</evidence>
<dbReference type="NCBIfam" id="TIGR00730">
    <property type="entry name" value="Rossman fold protein, TIGR00730 family"/>
    <property type="match status" value="1"/>
</dbReference>
<dbReference type="Pfam" id="PF03641">
    <property type="entry name" value="Lysine_decarbox"/>
    <property type="match status" value="1"/>
</dbReference>
<dbReference type="GO" id="GO:0005829">
    <property type="term" value="C:cytosol"/>
    <property type="evidence" value="ECO:0007669"/>
    <property type="project" value="TreeGrafter"/>
</dbReference>
<dbReference type="AlphaFoldDB" id="A0A096AFH6"/>
<dbReference type="Proteomes" id="UP000029525">
    <property type="component" value="Unassembled WGS sequence"/>
</dbReference>
<dbReference type="InterPro" id="IPR005269">
    <property type="entry name" value="LOG"/>
</dbReference>
<evidence type="ECO:0000313" key="5">
    <source>
        <dbReference type="Proteomes" id="UP000029525"/>
    </source>
</evidence>
<evidence type="ECO:0000313" key="4">
    <source>
        <dbReference type="EMBL" id="KGF45858.1"/>
    </source>
</evidence>
<proteinExistence type="inferred from homology"/>
<dbReference type="PANTHER" id="PTHR31223:SF70">
    <property type="entry name" value="LOG FAMILY PROTEIN YJL055W"/>
    <property type="match status" value="1"/>
</dbReference>
<dbReference type="PANTHER" id="PTHR31223">
    <property type="entry name" value="LOG FAMILY PROTEIN YJL055W"/>
    <property type="match status" value="1"/>
</dbReference>
<comment type="catalytic activity">
    <reaction evidence="1">
        <text>AMP + H2O = D-ribose 5-phosphate + adenine</text>
        <dbReference type="Rhea" id="RHEA:20129"/>
        <dbReference type="ChEBI" id="CHEBI:15377"/>
        <dbReference type="ChEBI" id="CHEBI:16708"/>
        <dbReference type="ChEBI" id="CHEBI:78346"/>
        <dbReference type="ChEBI" id="CHEBI:456215"/>
        <dbReference type="EC" id="3.2.2.4"/>
    </reaction>
</comment>
<dbReference type="GO" id="GO:0009691">
    <property type="term" value="P:cytokinin biosynthetic process"/>
    <property type="evidence" value="ECO:0007669"/>
    <property type="project" value="UniProtKB-UniRule"/>
</dbReference>
<dbReference type="EMBL" id="JRNQ01000002">
    <property type="protein sequence ID" value="KGF45858.1"/>
    <property type="molecule type" value="Genomic_DNA"/>
</dbReference>
<keyword evidence="3" id="KW-0378">Hydrolase</keyword>
<dbReference type="Gene3D" id="3.40.50.450">
    <property type="match status" value="1"/>
</dbReference>
<gene>
    <name evidence="4" type="ORF">HMPREF0647_00195</name>
</gene>
<dbReference type="RefSeq" id="WP_036865673.1">
    <property type="nucleotide sequence ID" value="NZ_JRNQ01000002.1"/>
</dbReference>
<dbReference type="InterPro" id="IPR031100">
    <property type="entry name" value="LOG_fam"/>
</dbReference>
<dbReference type="OrthoDB" id="9801098at2"/>
<name>A0A096AFH6_9BACT</name>
<evidence type="ECO:0000256" key="3">
    <source>
        <dbReference type="RuleBase" id="RU363015"/>
    </source>
</evidence>
<comment type="similarity">
    <text evidence="2 3">Belongs to the LOG family.</text>
</comment>
<sequence length="179" mass="20072">MKIGIFCSANDNIDKSYFKLTEELGKWMANKGHALVYGGGNSGLMESIGKAVHEAGGQTIAMVPRIMEEDCRMSKYVDVHFPCEDLTDRKALIMEQSDVFIALPGGIGTLDEVFTVAASHTIGYHNKPMLLYNMNGFWDAAIHLLEDMQKRGMIRGHYTKYIKVVKSIEEIEESLIEIH</sequence>
<evidence type="ECO:0000256" key="1">
    <source>
        <dbReference type="ARBA" id="ARBA00000274"/>
    </source>
</evidence>